<reference evidence="2" key="1">
    <citation type="journal article" date="2019" name="Int. J. Syst. Evol. Microbiol.">
        <title>The Global Catalogue of Microorganisms (GCM) 10K type strain sequencing project: providing services to taxonomists for standard genome sequencing and annotation.</title>
        <authorList>
            <consortium name="The Broad Institute Genomics Platform"/>
            <consortium name="The Broad Institute Genome Sequencing Center for Infectious Disease"/>
            <person name="Wu L."/>
            <person name="Ma J."/>
        </authorList>
    </citation>
    <scope>NUCLEOTIDE SEQUENCE [LARGE SCALE GENOMIC DNA]</scope>
    <source>
        <strain evidence="2">JCM 17939</strain>
    </source>
</reference>
<organism evidence="1 2">
    <name type="scientific">Actinoallomurus vinaceus</name>
    <dbReference type="NCBI Taxonomy" id="1080074"/>
    <lineage>
        <taxon>Bacteria</taxon>
        <taxon>Bacillati</taxon>
        <taxon>Actinomycetota</taxon>
        <taxon>Actinomycetes</taxon>
        <taxon>Streptosporangiales</taxon>
        <taxon>Thermomonosporaceae</taxon>
        <taxon>Actinoallomurus</taxon>
    </lineage>
</organism>
<proteinExistence type="predicted"/>
<keyword evidence="2" id="KW-1185">Reference proteome</keyword>
<evidence type="ECO:0000313" key="2">
    <source>
        <dbReference type="Proteomes" id="UP001501442"/>
    </source>
</evidence>
<name>A0ABP8UR32_9ACTN</name>
<comment type="caution">
    <text evidence="1">The sequence shown here is derived from an EMBL/GenBank/DDBJ whole genome shotgun (WGS) entry which is preliminary data.</text>
</comment>
<dbReference type="Proteomes" id="UP001501442">
    <property type="component" value="Unassembled WGS sequence"/>
</dbReference>
<protein>
    <submittedName>
        <fullName evidence="1">Uncharacterized protein</fullName>
    </submittedName>
</protein>
<gene>
    <name evidence="1" type="ORF">GCM10023196_091250</name>
</gene>
<sequence length="127" mass="13572">MDMEVGLRQVGQVAHAVILGTGHPARHLDIGAFDRDRRGAKGRALVAMGHDNTKDSCALGSWSLLPVDVPGLRLSLRRSRHGKALGRAGDPFTCPSAAHWRQGKAVLAFRPVRKGPLSEITGHLEGA</sequence>
<accession>A0ABP8UR32</accession>
<dbReference type="EMBL" id="BAABHK010000020">
    <property type="protein sequence ID" value="GAA4637449.1"/>
    <property type="molecule type" value="Genomic_DNA"/>
</dbReference>
<evidence type="ECO:0000313" key="1">
    <source>
        <dbReference type="EMBL" id="GAA4637449.1"/>
    </source>
</evidence>